<name>A0A1G7XVS2_CHIFI</name>
<protein>
    <submittedName>
        <fullName evidence="1">Uncharacterized protein</fullName>
    </submittedName>
</protein>
<sequence>MEISCWMRGENREQSRETNSYRGKEDLYEEIVTGESYRTTMIADSRITKAGAVLTTPAFKNFPVLIT</sequence>
<dbReference type="STRING" id="104663.SAMN04488121_107103"/>
<proteinExistence type="predicted"/>
<dbReference type="EMBL" id="FNBN01000007">
    <property type="protein sequence ID" value="SDG88297.1"/>
    <property type="molecule type" value="Genomic_DNA"/>
</dbReference>
<gene>
    <name evidence="1" type="ORF">SAMN04488121_107103</name>
</gene>
<organism evidence="1 2">
    <name type="scientific">Chitinophaga filiformis</name>
    <name type="common">Myxococcus filiformis</name>
    <name type="synonym">Flexibacter filiformis</name>
    <dbReference type="NCBI Taxonomy" id="104663"/>
    <lineage>
        <taxon>Bacteria</taxon>
        <taxon>Pseudomonadati</taxon>
        <taxon>Bacteroidota</taxon>
        <taxon>Chitinophagia</taxon>
        <taxon>Chitinophagales</taxon>
        <taxon>Chitinophagaceae</taxon>
        <taxon>Chitinophaga</taxon>
    </lineage>
</organism>
<reference evidence="1 2" key="1">
    <citation type="submission" date="2016-10" db="EMBL/GenBank/DDBJ databases">
        <authorList>
            <person name="de Groot N.N."/>
        </authorList>
    </citation>
    <scope>NUCLEOTIDE SEQUENCE [LARGE SCALE GENOMIC DNA]</scope>
    <source>
        <strain evidence="1 2">DSM 527</strain>
    </source>
</reference>
<dbReference type="AlphaFoldDB" id="A0A1G7XVS2"/>
<accession>A0A1G7XVS2</accession>
<evidence type="ECO:0000313" key="1">
    <source>
        <dbReference type="EMBL" id="SDG88297.1"/>
    </source>
</evidence>
<evidence type="ECO:0000313" key="2">
    <source>
        <dbReference type="Proteomes" id="UP000199045"/>
    </source>
</evidence>
<dbReference type="Proteomes" id="UP000199045">
    <property type="component" value="Unassembled WGS sequence"/>
</dbReference>